<feature type="chain" id="PRO_5046261717" description="Lecithin:cholesterol acyltransferase domain containing protein" evidence="1">
    <location>
        <begin position="17"/>
        <end position="395"/>
    </location>
</feature>
<evidence type="ECO:0000313" key="3">
    <source>
        <dbReference type="Proteomes" id="UP001628156"/>
    </source>
</evidence>
<dbReference type="Proteomes" id="UP001628156">
    <property type="component" value="Unassembled WGS sequence"/>
</dbReference>
<dbReference type="InterPro" id="IPR003386">
    <property type="entry name" value="LACT/PDAT_acylTrfase"/>
</dbReference>
<gene>
    <name evidence="2" type="ORF">ENUP19_0079G0020</name>
</gene>
<name>A0ABQ0DES6_9EUKA</name>
<organism evidence="2 3">
    <name type="scientific">Entamoeba nuttalli</name>
    <dbReference type="NCBI Taxonomy" id="412467"/>
    <lineage>
        <taxon>Eukaryota</taxon>
        <taxon>Amoebozoa</taxon>
        <taxon>Evosea</taxon>
        <taxon>Archamoebae</taxon>
        <taxon>Mastigamoebida</taxon>
        <taxon>Entamoebidae</taxon>
        <taxon>Entamoeba</taxon>
    </lineage>
</organism>
<keyword evidence="1" id="KW-0732">Signal</keyword>
<dbReference type="InterPro" id="IPR029058">
    <property type="entry name" value="AB_hydrolase_fold"/>
</dbReference>
<evidence type="ECO:0008006" key="4">
    <source>
        <dbReference type="Google" id="ProtNLM"/>
    </source>
</evidence>
<accession>A0ABQ0DES6</accession>
<proteinExistence type="predicted"/>
<keyword evidence="3" id="KW-1185">Reference proteome</keyword>
<reference evidence="2 3" key="1">
    <citation type="journal article" date="2019" name="PLoS Negl. Trop. Dis.">
        <title>Whole genome sequencing of Entamoeba nuttalli reveals mammalian host-related molecular signatures and a novel octapeptide-repeat surface protein.</title>
        <authorList>
            <person name="Tanaka M."/>
            <person name="Makiuchi T."/>
            <person name="Komiyama T."/>
            <person name="Shiina T."/>
            <person name="Osaki K."/>
            <person name="Tachibana H."/>
        </authorList>
    </citation>
    <scope>NUCLEOTIDE SEQUENCE [LARGE SCALE GENOMIC DNA]</scope>
    <source>
        <strain evidence="2 3">P19-061405</strain>
    </source>
</reference>
<dbReference type="SUPFAM" id="SSF53474">
    <property type="entry name" value="alpha/beta-Hydrolases"/>
    <property type="match status" value="1"/>
</dbReference>
<sequence>MLILFFIFIWFDFTLACSSRFPIVLVPAFMSSSLHIKSNIPSSVQLPSHCPHQLEGQIWLNLKDGIPLNNTQCFFKYFTPFWNNSNKQFESLDGVKIYYKDFPSIEGISSLGPKEEPIVQRVLRVWYKMIQHLKRIGYKDKKSLFGLGYDWRYADVNYNNWSKKVKEVIESAYILNNKKVMIVTHSLGGPMALQLLFQLGDSFCEKYIEKIITISAPFIGTIKALRSFLSGETEGIPVNPLSFRNFERNIDSVYQLMPNYQWWNDTILIFNGTSYSASQMNQILNLINETKDYASFVYTNAMNRYPINWTPKVKLYCLYSSGIETEVLLNYSTSFDNQPIQTFGDGDGTVPLNSLSFCKTMNLEESINIGKYDHFGIIKAQKTIDYVIEQSCKTT</sequence>
<evidence type="ECO:0000313" key="2">
    <source>
        <dbReference type="EMBL" id="GAB1221330.1"/>
    </source>
</evidence>
<dbReference type="EMBL" id="BAAFRS010000079">
    <property type="protein sequence ID" value="GAB1221330.1"/>
    <property type="molecule type" value="Genomic_DNA"/>
</dbReference>
<evidence type="ECO:0000256" key="1">
    <source>
        <dbReference type="SAM" id="SignalP"/>
    </source>
</evidence>
<dbReference type="Gene3D" id="3.40.50.1820">
    <property type="entry name" value="alpha/beta hydrolase"/>
    <property type="match status" value="1"/>
</dbReference>
<protein>
    <recommendedName>
        <fullName evidence="4">Lecithin:cholesterol acyltransferase domain containing protein</fullName>
    </recommendedName>
</protein>
<dbReference type="PANTHER" id="PTHR11440">
    <property type="entry name" value="LECITHIN-CHOLESTEROL ACYLTRANSFERASE-RELATED"/>
    <property type="match status" value="1"/>
</dbReference>
<comment type="caution">
    <text evidence="2">The sequence shown here is derived from an EMBL/GenBank/DDBJ whole genome shotgun (WGS) entry which is preliminary data.</text>
</comment>
<dbReference type="Pfam" id="PF02450">
    <property type="entry name" value="LCAT"/>
    <property type="match status" value="1"/>
</dbReference>
<feature type="signal peptide" evidence="1">
    <location>
        <begin position="1"/>
        <end position="16"/>
    </location>
</feature>